<feature type="compositionally biased region" description="Basic and acidic residues" evidence="1">
    <location>
        <begin position="240"/>
        <end position="250"/>
    </location>
</feature>
<proteinExistence type="predicted"/>
<dbReference type="EMBL" id="JAZGQO010000001">
    <property type="protein sequence ID" value="KAK6194515.1"/>
    <property type="molecule type" value="Genomic_DNA"/>
</dbReference>
<feature type="compositionally biased region" description="Basic and acidic residues" evidence="1">
    <location>
        <begin position="162"/>
        <end position="176"/>
    </location>
</feature>
<gene>
    <name evidence="3" type="ORF">SNE40_000137</name>
</gene>
<keyword evidence="2" id="KW-0472">Membrane</keyword>
<dbReference type="AlphaFoldDB" id="A0AAN8Q9N9"/>
<feature type="compositionally biased region" description="Basic and acidic residues" evidence="1">
    <location>
        <begin position="126"/>
        <end position="147"/>
    </location>
</feature>
<accession>A0AAN8Q9N9</accession>
<reference evidence="3 4" key="1">
    <citation type="submission" date="2024-01" db="EMBL/GenBank/DDBJ databases">
        <title>The genome of the rayed Mediterranean limpet Patella caerulea (Linnaeus, 1758).</title>
        <authorList>
            <person name="Anh-Thu Weber A."/>
            <person name="Halstead-Nussloch G."/>
        </authorList>
    </citation>
    <scope>NUCLEOTIDE SEQUENCE [LARGE SCALE GENOMIC DNA]</scope>
    <source>
        <strain evidence="3">AATW-2023a</strain>
        <tissue evidence="3">Whole specimen</tissue>
    </source>
</reference>
<name>A0AAN8Q9N9_PATCE</name>
<evidence type="ECO:0000313" key="3">
    <source>
        <dbReference type="EMBL" id="KAK6194515.1"/>
    </source>
</evidence>
<keyword evidence="2" id="KW-0812">Transmembrane</keyword>
<feature type="transmembrane region" description="Helical" evidence="2">
    <location>
        <begin position="534"/>
        <end position="555"/>
    </location>
</feature>
<keyword evidence="2" id="KW-1133">Transmembrane helix</keyword>
<feature type="transmembrane region" description="Helical" evidence="2">
    <location>
        <begin position="465"/>
        <end position="485"/>
    </location>
</feature>
<feature type="compositionally biased region" description="Basic and acidic residues" evidence="1">
    <location>
        <begin position="13"/>
        <end position="23"/>
    </location>
</feature>
<keyword evidence="4" id="KW-1185">Reference proteome</keyword>
<feature type="compositionally biased region" description="Basic and acidic residues" evidence="1">
    <location>
        <begin position="37"/>
        <end position="56"/>
    </location>
</feature>
<evidence type="ECO:0000256" key="1">
    <source>
        <dbReference type="SAM" id="MobiDB-lite"/>
    </source>
</evidence>
<protein>
    <submittedName>
        <fullName evidence="3">Uncharacterized protein</fullName>
    </submittedName>
</protein>
<feature type="compositionally biased region" description="Polar residues" evidence="1">
    <location>
        <begin position="115"/>
        <end position="125"/>
    </location>
</feature>
<organism evidence="3 4">
    <name type="scientific">Patella caerulea</name>
    <name type="common">Rayed Mediterranean limpet</name>
    <dbReference type="NCBI Taxonomy" id="87958"/>
    <lineage>
        <taxon>Eukaryota</taxon>
        <taxon>Metazoa</taxon>
        <taxon>Spiralia</taxon>
        <taxon>Lophotrochozoa</taxon>
        <taxon>Mollusca</taxon>
        <taxon>Gastropoda</taxon>
        <taxon>Patellogastropoda</taxon>
        <taxon>Patelloidea</taxon>
        <taxon>Patellidae</taxon>
        <taxon>Patella</taxon>
    </lineage>
</organism>
<evidence type="ECO:0000313" key="4">
    <source>
        <dbReference type="Proteomes" id="UP001347796"/>
    </source>
</evidence>
<sequence>MYASNRARGLSAEVHKPFKKSDPPLDYSPAPRARRYGRQEDIPEQERQRSPRIREYDESDEEPESHRGRRFGDLKNERRAREDGVLGRSDSRKEFLNRKEKVGDRNFERTDSRKGQVSRNGSFQNHNREPDSRKKDQLERNHSDRFFRKTGRIPEEDDADVEIPRKGYREADREPVRKIRNYDDLRESDLDYNDPVEDYPTPIQHVRDANNDSFRDQRTGAHPEMYPPRKQANKSAKSSEILRRHSDRMYKVYPEPNQREQKRQQGPLRTLGEASSGWEETSFNTGYDDRNSLITSNGPHDRQVYKVNPVFEDDGVEFTRYDEHSDSQWEKYPPSRQSMEYNQDSTRPMAGWQKYPNTEETIEFRQPHSGQTNGFLLNAQDTAYGRPINIPKRTHKNSEVRAIEALDEAIHTGEISLGNLYSGSKGRNGFSNIPEEFSMYPPSQERSFKSDNEAYKETSQGVTKFWWCSVFMLLVSGMFLVWDIVNDCMLNVKVANWSCSVNNDLEDKFNFTIHQPIADTCGEKKNAVDLLFRIFFGIGPVISFLQIMNIFVIIISRIRSSKFKGISGLAELQIAIYLKELPQVLLVLFVSYPCQCSDESKLYLTLVLASGFGSSVMRYVTAYPAYTGPNGCFNLWWRCLCCKEASGDIKDLDSKGAEMSSCDVPCSLCCCTFRAQASGCRIRCWCYEFAKYLPGFCAFCDKDKQQYGLRLLNFIGLFLLLCALVAQIVILVLLN</sequence>
<feature type="region of interest" description="Disordered" evidence="1">
    <location>
        <begin position="1"/>
        <end position="176"/>
    </location>
</feature>
<feature type="region of interest" description="Disordered" evidence="1">
    <location>
        <begin position="217"/>
        <end position="286"/>
    </location>
</feature>
<feature type="compositionally biased region" description="Basic and acidic residues" evidence="1">
    <location>
        <begin position="64"/>
        <end position="114"/>
    </location>
</feature>
<comment type="caution">
    <text evidence="3">The sequence shown here is derived from an EMBL/GenBank/DDBJ whole genome shotgun (WGS) entry which is preliminary data.</text>
</comment>
<evidence type="ECO:0000256" key="2">
    <source>
        <dbReference type="SAM" id="Phobius"/>
    </source>
</evidence>
<feature type="transmembrane region" description="Helical" evidence="2">
    <location>
        <begin position="711"/>
        <end position="734"/>
    </location>
</feature>
<dbReference type="Proteomes" id="UP001347796">
    <property type="component" value="Unassembled WGS sequence"/>
</dbReference>
<feature type="region of interest" description="Disordered" evidence="1">
    <location>
        <begin position="188"/>
        <end position="207"/>
    </location>
</feature>